<protein>
    <submittedName>
        <fullName evidence="2">Uncharacterized protein</fullName>
    </submittedName>
</protein>
<dbReference type="EMBL" id="JBAHYK010000036">
    <property type="protein sequence ID" value="KAL0580211.1"/>
    <property type="molecule type" value="Genomic_DNA"/>
</dbReference>
<keyword evidence="3" id="KW-1185">Reference proteome</keyword>
<sequence length="145" mass="14468">MRFAVTLVSVLLAASASLAAPAASLESRQIGNLACNVARFKIVTDLVKTGNTLKKVDTTDPTVADAVTTAQGGLKSAGDGIKAIAAALVTGQAAPADARDQVGAGLQTAADSLTALQSDDTNVQDTLTQLQAAADAGSDVLTNCK</sequence>
<reference evidence="2 3" key="1">
    <citation type="submission" date="2024-02" db="EMBL/GenBank/DDBJ databases">
        <title>A draft genome for the cacao thread blight pathogen Marasmius crinis-equi.</title>
        <authorList>
            <person name="Cohen S.P."/>
            <person name="Baruah I.K."/>
            <person name="Amoako-Attah I."/>
            <person name="Bukari Y."/>
            <person name="Meinhardt L.W."/>
            <person name="Bailey B.A."/>
        </authorList>
    </citation>
    <scope>NUCLEOTIDE SEQUENCE [LARGE SCALE GENOMIC DNA]</scope>
    <source>
        <strain evidence="2 3">GH-76</strain>
    </source>
</reference>
<name>A0ABR3FXE4_9AGAR</name>
<evidence type="ECO:0000256" key="1">
    <source>
        <dbReference type="SAM" id="SignalP"/>
    </source>
</evidence>
<dbReference type="Proteomes" id="UP001465976">
    <property type="component" value="Unassembled WGS sequence"/>
</dbReference>
<comment type="caution">
    <text evidence="2">The sequence shown here is derived from an EMBL/GenBank/DDBJ whole genome shotgun (WGS) entry which is preliminary data.</text>
</comment>
<keyword evidence="1" id="KW-0732">Signal</keyword>
<proteinExistence type="predicted"/>
<feature type="signal peptide" evidence="1">
    <location>
        <begin position="1"/>
        <end position="19"/>
    </location>
</feature>
<organism evidence="2 3">
    <name type="scientific">Marasmius crinis-equi</name>
    <dbReference type="NCBI Taxonomy" id="585013"/>
    <lineage>
        <taxon>Eukaryota</taxon>
        <taxon>Fungi</taxon>
        <taxon>Dikarya</taxon>
        <taxon>Basidiomycota</taxon>
        <taxon>Agaricomycotina</taxon>
        <taxon>Agaricomycetes</taxon>
        <taxon>Agaricomycetidae</taxon>
        <taxon>Agaricales</taxon>
        <taxon>Marasmiineae</taxon>
        <taxon>Marasmiaceae</taxon>
        <taxon>Marasmius</taxon>
    </lineage>
</organism>
<feature type="chain" id="PRO_5046027574" evidence="1">
    <location>
        <begin position="20"/>
        <end position="145"/>
    </location>
</feature>
<gene>
    <name evidence="2" type="ORF">V5O48_001804</name>
</gene>
<evidence type="ECO:0000313" key="2">
    <source>
        <dbReference type="EMBL" id="KAL0580211.1"/>
    </source>
</evidence>
<accession>A0ABR3FXE4</accession>
<evidence type="ECO:0000313" key="3">
    <source>
        <dbReference type="Proteomes" id="UP001465976"/>
    </source>
</evidence>